<keyword evidence="3 6" id="KW-0238">DNA-binding</keyword>
<evidence type="ECO:0000259" key="7">
    <source>
        <dbReference type="PROSITE" id="PS51742"/>
    </source>
</evidence>
<evidence type="ECO:0000313" key="8">
    <source>
        <dbReference type="EMBL" id="CAH2059054.1"/>
    </source>
</evidence>
<dbReference type="GO" id="GO:0003680">
    <property type="term" value="F:minor groove of adenine-thymine-rich DNA binding"/>
    <property type="evidence" value="ECO:0007669"/>
    <property type="project" value="UniProtKB-UniRule"/>
</dbReference>
<evidence type="ECO:0000256" key="6">
    <source>
        <dbReference type="RuleBase" id="RU367031"/>
    </source>
</evidence>
<dbReference type="InterPro" id="IPR039605">
    <property type="entry name" value="AHL"/>
</dbReference>
<organism evidence="8 9">
    <name type="scientific">Thlaspi arvense</name>
    <name type="common">Field penny-cress</name>
    <dbReference type="NCBI Taxonomy" id="13288"/>
    <lineage>
        <taxon>Eukaryota</taxon>
        <taxon>Viridiplantae</taxon>
        <taxon>Streptophyta</taxon>
        <taxon>Embryophyta</taxon>
        <taxon>Tracheophyta</taxon>
        <taxon>Spermatophyta</taxon>
        <taxon>Magnoliopsida</taxon>
        <taxon>eudicotyledons</taxon>
        <taxon>Gunneridae</taxon>
        <taxon>Pentapetalae</taxon>
        <taxon>rosids</taxon>
        <taxon>malvids</taxon>
        <taxon>Brassicales</taxon>
        <taxon>Brassicaceae</taxon>
        <taxon>Thlaspideae</taxon>
        <taxon>Thlaspi</taxon>
    </lineage>
</organism>
<evidence type="ECO:0000256" key="5">
    <source>
        <dbReference type="ARBA" id="ARBA00023242"/>
    </source>
</evidence>
<comment type="function">
    <text evidence="6">Transcription factor that specifically binds AT-rich DNA sequences related to the nuclear matrix attachment regions (MARs).</text>
</comment>
<evidence type="ECO:0000256" key="4">
    <source>
        <dbReference type="ARBA" id="ARBA00023163"/>
    </source>
</evidence>
<feature type="domain" description="PPC" evidence="7">
    <location>
        <begin position="1"/>
        <end position="96"/>
    </location>
</feature>
<keyword evidence="4 6" id="KW-0804">Transcription</keyword>
<dbReference type="Proteomes" id="UP000836841">
    <property type="component" value="Chromosome 4"/>
</dbReference>
<dbReference type="EMBL" id="OU466860">
    <property type="protein sequence ID" value="CAH2059054.1"/>
    <property type="molecule type" value="Genomic_DNA"/>
</dbReference>
<proteinExistence type="predicted"/>
<dbReference type="InterPro" id="IPR005175">
    <property type="entry name" value="PPC_dom"/>
</dbReference>
<comment type="subcellular location">
    <subcellularLocation>
        <location evidence="1 6">Nucleus</location>
    </subcellularLocation>
</comment>
<dbReference type="Pfam" id="PF03479">
    <property type="entry name" value="PCC"/>
    <property type="match status" value="1"/>
</dbReference>
<reference evidence="8 9" key="1">
    <citation type="submission" date="2022-03" db="EMBL/GenBank/DDBJ databases">
        <authorList>
            <person name="Nunn A."/>
            <person name="Chopra R."/>
            <person name="Nunn A."/>
            <person name="Contreras Garrido A."/>
        </authorList>
    </citation>
    <scope>NUCLEOTIDE SEQUENCE [LARGE SCALE GENOMIC DNA]</scope>
</reference>
<dbReference type="GO" id="GO:0005634">
    <property type="term" value="C:nucleus"/>
    <property type="evidence" value="ECO:0007669"/>
    <property type="project" value="UniProtKB-SubCell"/>
</dbReference>
<sequence length="137" mass="14390">MARPSISVILNTYLVGLCEIISLNGTMMVSESGGIRNVRGLWRITLAEHNGVLSGGLVVGKLIAASPVQVFIGTFPPLAVTPTLEVNNVLGSLIATPTMPFASGFSFTGAVHQPDMMFSSFVNLNREWNGSGSGVNP</sequence>
<dbReference type="PROSITE" id="PS51742">
    <property type="entry name" value="PPC"/>
    <property type="match status" value="1"/>
</dbReference>
<keyword evidence="9" id="KW-1185">Reference proteome</keyword>
<protein>
    <recommendedName>
        <fullName evidence="6">AT-hook motif nuclear-localized protein</fullName>
    </recommendedName>
</protein>
<gene>
    <name evidence="8" type="ORF">TAV2_LOCUS12856</name>
</gene>
<accession>A0AAU9S6B6</accession>
<name>A0AAU9S6B6_THLAR</name>
<dbReference type="SUPFAM" id="SSF117856">
    <property type="entry name" value="AF0104/ALDC/Ptd012-like"/>
    <property type="match status" value="1"/>
</dbReference>
<evidence type="ECO:0000313" key="9">
    <source>
        <dbReference type="Proteomes" id="UP000836841"/>
    </source>
</evidence>
<evidence type="ECO:0000256" key="3">
    <source>
        <dbReference type="ARBA" id="ARBA00023125"/>
    </source>
</evidence>
<keyword evidence="2 6" id="KW-0805">Transcription regulation</keyword>
<dbReference type="PANTHER" id="PTHR31500:SF56">
    <property type="entry name" value="AT-HOOK MOTIF NUCLEAR-LOCALIZED PROTEIN"/>
    <property type="match status" value="1"/>
</dbReference>
<keyword evidence="5 6" id="KW-0539">Nucleus</keyword>
<dbReference type="Gene3D" id="3.30.1330.80">
    <property type="entry name" value="Hypothetical protein, similar to alpha- acetolactate decarboxylase, domain 2"/>
    <property type="match status" value="1"/>
</dbReference>
<dbReference type="AlphaFoldDB" id="A0AAU9S6B6"/>
<dbReference type="PANTHER" id="PTHR31500">
    <property type="entry name" value="AT-HOOK MOTIF NUCLEAR-LOCALIZED PROTEIN 9"/>
    <property type="match status" value="1"/>
</dbReference>
<evidence type="ECO:0000256" key="1">
    <source>
        <dbReference type="ARBA" id="ARBA00004123"/>
    </source>
</evidence>
<comment type="domain">
    <text evidence="6">The PPC domain mediates interactions between AHL proteins.</text>
</comment>
<evidence type="ECO:0000256" key="2">
    <source>
        <dbReference type="ARBA" id="ARBA00023015"/>
    </source>
</evidence>